<dbReference type="SUPFAM" id="SSF54695">
    <property type="entry name" value="POZ domain"/>
    <property type="match status" value="1"/>
</dbReference>
<sequence length="325" mass="36610">MTPWQAGSFSCLIPPVFHLHYSKQPQEARTVPDCIAYWDIESSLTAKQPLKPTFDPFRKQPPGFSASHTVRELVMSESPAEMSDGPCERMIVLDEVSNTLAASVPRPDLKTFLHTILKSQDYSDLKISLKNGKEYLVHKAIVSQSCSTFQDLLVQEAEVNRITGLDKQSGGNRIDEIRLDAPPNACYALIEYLYTRDYDFDSVEDNQIQVFFHLDVFLVAMEYKVDGLKHLAELRFNKALRSEHPDGWSICDLVTKVYDTPSEPEYEGLKVAVSMYCAAHMPVLLSDQQFRSQLSAVPEFGNDFGEATTNIDGNVLNCACDWNPN</sequence>
<evidence type="ECO:0000259" key="1">
    <source>
        <dbReference type="PROSITE" id="PS50097"/>
    </source>
</evidence>
<feature type="domain" description="BTB" evidence="1">
    <location>
        <begin position="123"/>
        <end position="202"/>
    </location>
</feature>
<gene>
    <name evidence="2" type="ORF">HDK90DRAFT_535615</name>
</gene>
<dbReference type="Gene3D" id="3.30.710.10">
    <property type="entry name" value="Potassium Channel Kv1.1, Chain A"/>
    <property type="match status" value="1"/>
</dbReference>
<reference evidence="2 3" key="1">
    <citation type="submission" date="2024-04" db="EMBL/GenBank/DDBJ databases">
        <title>Phyllosticta paracitricarpa is synonymous to the EU quarantine fungus P. citricarpa based on phylogenomic analyses.</title>
        <authorList>
            <consortium name="Lawrence Berkeley National Laboratory"/>
            <person name="Van Ingen-Buijs V.A."/>
            <person name="Van Westerhoven A.C."/>
            <person name="Haridas S."/>
            <person name="Skiadas P."/>
            <person name="Martin F."/>
            <person name="Groenewald J.Z."/>
            <person name="Crous P.W."/>
            <person name="Seidl M.F."/>
        </authorList>
    </citation>
    <scope>NUCLEOTIDE SEQUENCE [LARGE SCALE GENOMIC DNA]</scope>
    <source>
        <strain evidence="2 3">CBS 123374</strain>
    </source>
</reference>
<dbReference type="SMART" id="SM00225">
    <property type="entry name" value="BTB"/>
    <property type="match status" value="1"/>
</dbReference>
<name>A0ABR1YJP8_9PEZI</name>
<dbReference type="InterPro" id="IPR000210">
    <property type="entry name" value="BTB/POZ_dom"/>
</dbReference>
<dbReference type="Pfam" id="PF00651">
    <property type="entry name" value="BTB"/>
    <property type="match status" value="1"/>
</dbReference>
<dbReference type="EMBL" id="JBBWRZ010000008">
    <property type="protein sequence ID" value="KAK8230738.1"/>
    <property type="molecule type" value="Genomic_DNA"/>
</dbReference>
<dbReference type="InterPro" id="IPR011333">
    <property type="entry name" value="SKP1/BTB/POZ_sf"/>
</dbReference>
<organism evidence="2 3">
    <name type="scientific">Phyllosticta capitalensis</name>
    <dbReference type="NCBI Taxonomy" id="121624"/>
    <lineage>
        <taxon>Eukaryota</taxon>
        <taxon>Fungi</taxon>
        <taxon>Dikarya</taxon>
        <taxon>Ascomycota</taxon>
        <taxon>Pezizomycotina</taxon>
        <taxon>Dothideomycetes</taxon>
        <taxon>Dothideomycetes incertae sedis</taxon>
        <taxon>Botryosphaeriales</taxon>
        <taxon>Phyllostictaceae</taxon>
        <taxon>Phyllosticta</taxon>
    </lineage>
</organism>
<dbReference type="Proteomes" id="UP001492380">
    <property type="component" value="Unassembled WGS sequence"/>
</dbReference>
<keyword evidence="3" id="KW-1185">Reference proteome</keyword>
<dbReference type="PANTHER" id="PTHR47843:SF5">
    <property type="entry name" value="BTB_POZ DOMAIN PROTEIN"/>
    <property type="match status" value="1"/>
</dbReference>
<dbReference type="PANTHER" id="PTHR47843">
    <property type="entry name" value="BTB DOMAIN-CONTAINING PROTEIN-RELATED"/>
    <property type="match status" value="1"/>
</dbReference>
<dbReference type="PROSITE" id="PS50097">
    <property type="entry name" value="BTB"/>
    <property type="match status" value="1"/>
</dbReference>
<comment type="caution">
    <text evidence="2">The sequence shown here is derived from an EMBL/GenBank/DDBJ whole genome shotgun (WGS) entry which is preliminary data.</text>
</comment>
<protein>
    <recommendedName>
        <fullName evidence="1">BTB domain-containing protein</fullName>
    </recommendedName>
</protein>
<proteinExistence type="predicted"/>
<accession>A0ABR1YJP8</accession>
<evidence type="ECO:0000313" key="2">
    <source>
        <dbReference type="EMBL" id="KAK8230738.1"/>
    </source>
</evidence>
<evidence type="ECO:0000313" key="3">
    <source>
        <dbReference type="Proteomes" id="UP001492380"/>
    </source>
</evidence>